<dbReference type="InterPro" id="IPR004846">
    <property type="entry name" value="T2SS/T3SS_dom"/>
</dbReference>
<dbReference type="EMBL" id="JAHXRI010000025">
    <property type="protein sequence ID" value="MBZ1351841.1"/>
    <property type="molecule type" value="Genomic_DNA"/>
</dbReference>
<feature type="domain" description="Type II/III secretion system secretin-like" evidence="12">
    <location>
        <begin position="497"/>
        <end position="657"/>
    </location>
</feature>
<evidence type="ECO:0000259" key="12">
    <source>
        <dbReference type="Pfam" id="PF00263"/>
    </source>
</evidence>
<keyword evidence="6" id="KW-0732">Signal</keyword>
<dbReference type="Gene3D" id="3.30.1370.120">
    <property type="match status" value="3"/>
</dbReference>
<feature type="region of interest" description="Disordered" evidence="11">
    <location>
        <begin position="289"/>
        <end position="324"/>
    </location>
</feature>
<accession>A0A953NEP4</accession>
<dbReference type="InterPro" id="IPR050810">
    <property type="entry name" value="Bact_Secretion_Sys_Channel"/>
</dbReference>
<dbReference type="GO" id="GO:0015628">
    <property type="term" value="P:protein secretion by the type II secretion system"/>
    <property type="evidence" value="ECO:0007669"/>
    <property type="project" value="InterPro"/>
</dbReference>
<evidence type="ECO:0000256" key="11">
    <source>
        <dbReference type="SAM" id="MobiDB-lite"/>
    </source>
</evidence>
<dbReference type="GO" id="GO:0015627">
    <property type="term" value="C:type II protein secretion system complex"/>
    <property type="evidence" value="ECO:0007669"/>
    <property type="project" value="InterPro"/>
</dbReference>
<comment type="caution">
    <text evidence="15">The sequence shown here is derived from an EMBL/GenBank/DDBJ whole genome shotgun (WGS) entry which is preliminary data.</text>
</comment>
<comment type="subcellular location">
    <subcellularLocation>
        <location evidence="1 10">Cell outer membrane</location>
    </subcellularLocation>
</comment>
<dbReference type="InterPro" id="IPR049371">
    <property type="entry name" value="GspD-like_N0"/>
</dbReference>
<evidence type="ECO:0000256" key="5">
    <source>
        <dbReference type="ARBA" id="ARBA00022692"/>
    </source>
</evidence>
<name>A0A953NEP4_9BURK</name>
<protein>
    <submittedName>
        <fullName evidence="15">Type II secretion system secretin GspD</fullName>
    </submittedName>
</protein>
<evidence type="ECO:0000256" key="8">
    <source>
        <dbReference type="ARBA" id="ARBA00023136"/>
    </source>
</evidence>
<dbReference type="Pfam" id="PF00263">
    <property type="entry name" value="Secretin"/>
    <property type="match status" value="1"/>
</dbReference>
<reference evidence="15" key="1">
    <citation type="submission" date="2021-07" db="EMBL/GenBank/DDBJ databases">
        <title>New genus and species of the family Alcaligenaceae.</title>
        <authorList>
            <person name="Hahn M.W."/>
        </authorList>
    </citation>
    <scope>NUCLEOTIDE SEQUENCE</scope>
    <source>
        <strain evidence="15">LF4-65</strain>
    </source>
</reference>
<evidence type="ECO:0000313" key="15">
    <source>
        <dbReference type="EMBL" id="MBZ1351841.1"/>
    </source>
</evidence>
<keyword evidence="4" id="KW-1134">Transmembrane beta strand</keyword>
<dbReference type="InterPro" id="IPR013356">
    <property type="entry name" value="T2SS_GspD"/>
</dbReference>
<dbReference type="InterPro" id="IPR001775">
    <property type="entry name" value="GspD/PilQ"/>
</dbReference>
<dbReference type="Pfam" id="PF03958">
    <property type="entry name" value="Secretin_N"/>
    <property type="match status" value="3"/>
</dbReference>
<feature type="domain" description="NolW-like" evidence="13">
    <location>
        <begin position="189"/>
        <end position="259"/>
    </location>
</feature>
<feature type="domain" description="GspD-like N0" evidence="14">
    <location>
        <begin position="30"/>
        <end position="99"/>
    </location>
</feature>
<organism evidence="15 16">
    <name type="scientific">Zwartia hollandica</name>
    <dbReference type="NCBI Taxonomy" id="324606"/>
    <lineage>
        <taxon>Bacteria</taxon>
        <taxon>Pseudomonadati</taxon>
        <taxon>Pseudomonadota</taxon>
        <taxon>Betaproteobacteria</taxon>
        <taxon>Burkholderiales</taxon>
        <taxon>Alcaligenaceae</taxon>
        <taxon>Zwartia</taxon>
    </lineage>
</organism>
<dbReference type="AlphaFoldDB" id="A0A953NEP4"/>
<dbReference type="RefSeq" id="WP_259662255.1">
    <property type="nucleotide sequence ID" value="NZ_JAHXRI010000025.1"/>
</dbReference>
<dbReference type="InterPro" id="IPR038591">
    <property type="entry name" value="NolW-like_sf"/>
</dbReference>
<evidence type="ECO:0000256" key="4">
    <source>
        <dbReference type="ARBA" id="ARBA00022452"/>
    </source>
</evidence>
<keyword evidence="9" id="KW-0998">Cell outer membrane</keyword>
<dbReference type="Pfam" id="PF21305">
    <property type="entry name" value="type_II_gspD_N0"/>
    <property type="match status" value="1"/>
</dbReference>
<dbReference type="GO" id="GO:0009279">
    <property type="term" value="C:cell outer membrane"/>
    <property type="evidence" value="ECO:0007669"/>
    <property type="project" value="UniProtKB-SubCell"/>
</dbReference>
<evidence type="ECO:0000256" key="6">
    <source>
        <dbReference type="ARBA" id="ARBA00022729"/>
    </source>
</evidence>
<sequence length="709" mass="74735">MFRFFKNTVTLAFIVFVQQNCFAQSNGINLSFNNADVEAVISTVARATNRSIVVDPKVRGKISLNSSRPLTPDQALDSLSTALRMNGFALVNTAGGYRVVTEADAKLQSSQTYSSKTDVTGDQIITRIFHLNFASAANVVNILRPLIAPNNTINALPGNNSILVTDYASNLERIEKIIQSVDNPSATKVETIALKNAQAAKVASLVNRALETSVPQGGDPISKPTVLADPRTNSLIVRSGNAERLAQIRRLVATLDTAKNVGSVYVVPLKNAEASQLAITLRALVAADSSSTDPTNTNVQGNANLSAQAPNPIQGGTSPINLGGGVGGGGANPLGAGMSAAASTALTSSSSPSTGGIIQADPNTNSLIITATEPVFKDLMKVIAQLDRRRAQVYIESMIVELTDANAAELGVQWQALNSSNTAFAGTNFTGPTSSGNTNIIGASAAINALLGTAAAGTVAAVTPVPTLGLGINIGSITNFGSNLAFSSLLRAISTISGANVLSTPNLMTLDNEEARIIVGQNIPIVTGSYAQTGSTSTVTPFQTFTRQDVGLTLRVRPQVSENGTVKLQIFQEVSSIQSVSNATGIILNKRNVESNVIVEDGQIIVLGGLIGDNYTDGSSKIPWLGDLPLIGGLFRYDNKSRTRTNLMVFIRPSVLRNNEQINTFSNNKLDDLEEKRKTFVQAPLLLPKENLNTASLRDIRDIMHDIAP</sequence>
<evidence type="ECO:0000256" key="10">
    <source>
        <dbReference type="RuleBase" id="RU004004"/>
    </source>
</evidence>
<keyword evidence="16" id="KW-1185">Reference proteome</keyword>
<evidence type="ECO:0000256" key="9">
    <source>
        <dbReference type="ARBA" id="ARBA00023237"/>
    </source>
</evidence>
<evidence type="ECO:0000256" key="1">
    <source>
        <dbReference type="ARBA" id="ARBA00004442"/>
    </source>
</evidence>
<feature type="compositionally biased region" description="Polar residues" evidence="11">
    <location>
        <begin position="289"/>
        <end position="320"/>
    </location>
</feature>
<dbReference type="InterPro" id="IPR005644">
    <property type="entry name" value="NolW-like"/>
</dbReference>
<evidence type="ECO:0000256" key="7">
    <source>
        <dbReference type="ARBA" id="ARBA00022927"/>
    </source>
</evidence>
<evidence type="ECO:0000256" key="3">
    <source>
        <dbReference type="ARBA" id="ARBA00022448"/>
    </source>
</evidence>
<keyword evidence="8" id="KW-0472">Membrane</keyword>
<evidence type="ECO:0000259" key="14">
    <source>
        <dbReference type="Pfam" id="PF21305"/>
    </source>
</evidence>
<evidence type="ECO:0000259" key="13">
    <source>
        <dbReference type="Pfam" id="PF03958"/>
    </source>
</evidence>
<keyword evidence="7" id="KW-0653">Protein transport</keyword>
<dbReference type="PRINTS" id="PR00811">
    <property type="entry name" value="BCTERIALGSPD"/>
</dbReference>
<gene>
    <name evidence="15" type="primary">gspD</name>
    <name evidence="15" type="ORF">KZZ10_14450</name>
</gene>
<evidence type="ECO:0000256" key="2">
    <source>
        <dbReference type="ARBA" id="ARBA00006980"/>
    </source>
</evidence>
<proteinExistence type="inferred from homology"/>
<dbReference type="NCBIfam" id="TIGR02517">
    <property type="entry name" value="type_II_gspD"/>
    <property type="match status" value="1"/>
</dbReference>
<dbReference type="PANTHER" id="PTHR30332">
    <property type="entry name" value="PROBABLE GENERAL SECRETION PATHWAY PROTEIN D"/>
    <property type="match status" value="1"/>
</dbReference>
<comment type="similarity">
    <text evidence="2">Belongs to the bacterial secretin family. GSP D subfamily.</text>
</comment>
<dbReference type="PANTHER" id="PTHR30332:SF24">
    <property type="entry name" value="SECRETIN GSPD-RELATED"/>
    <property type="match status" value="1"/>
</dbReference>
<dbReference type="Proteomes" id="UP000739565">
    <property type="component" value="Unassembled WGS sequence"/>
</dbReference>
<keyword evidence="3 10" id="KW-0813">Transport</keyword>
<evidence type="ECO:0000313" key="16">
    <source>
        <dbReference type="Proteomes" id="UP000739565"/>
    </source>
</evidence>
<feature type="domain" description="NolW-like" evidence="13">
    <location>
        <begin position="265"/>
        <end position="392"/>
    </location>
</feature>
<feature type="domain" description="NolW-like" evidence="13">
    <location>
        <begin position="126"/>
        <end position="186"/>
    </location>
</feature>
<keyword evidence="5" id="KW-0812">Transmembrane</keyword>